<dbReference type="InterPro" id="IPR055968">
    <property type="entry name" value="DUF7546"/>
</dbReference>
<evidence type="ECO:0008006" key="4">
    <source>
        <dbReference type="Google" id="ProtNLM"/>
    </source>
</evidence>
<organism evidence="2 3">
    <name type="scientific">Halobaculum litoreum</name>
    <dbReference type="NCBI Taxonomy" id="3031998"/>
    <lineage>
        <taxon>Archaea</taxon>
        <taxon>Methanobacteriati</taxon>
        <taxon>Methanobacteriota</taxon>
        <taxon>Stenosarchaea group</taxon>
        <taxon>Halobacteria</taxon>
        <taxon>Halobacteriales</taxon>
        <taxon>Haloferacaceae</taxon>
        <taxon>Halobaculum</taxon>
    </lineage>
</organism>
<feature type="transmembrane region" description="Helical" evidence="1">
    <location>
        <begin position="58"/>
        <end position="78"/>
    </location>
</feature>
<protein>
    <recommendedName>
        <fullName evidence="4">ABC transporter ATP-binding protein</fullName>
    </recommendedName>
</protein>
<feature type="transmembrane region" description="Helical" evidence="1">
    <location>
        <begin position="207"/>
        <end position="230"/>
    </location>
</feature>
<dbReference type="GeneID" id="81121407"/>
<keyword evidence="1" id="KW-0472">Membrane</keyword>
<proteinExistence type="predicted"/>
<dbReference type="EMBL" id="JBHSZG010000001">
    <property type="protein sequence ID" value="MFC7136808.1"/>
    <property type="molecule type" value="Genomic_DNA"/>
</dbReference>
<dbReference type="Proteomes" id="UP001596368">
    <property type="component" value="Unassembled WGS sequence"/>
</dbReference>
<evidence type="ECO:0000313" key="3">
    <source>
        <dbReference type="Proteomes" id="UP001596368"/>
    </source>
</evidence>
<feature type="transmembrane region" description="Helical" evidence="1">
    <location>
        <begin position="32"/>
        <end position="52"/>
    </location>
</feature>
<sequence length="242" mass="24386">MSGDPATREGGAAERRWPAGGVPLPSVGRLGVALWAAVLGVEAALLVAYFSLADATVLRLGYVLAPFVWIDAGIWAVARTDPPPAPRRRRLAAGTLATGYFLLLLAVTGLLGPGSGGSVVWLELGGGSPGWGPVIRYGGALVSVTFVPFRVVGYLALAYLVYVATLEASAAALSGALGLAACVSCGFSVVLSLVAGLTGGSAAALGAVYAASVEVSTGVFLLAVLLLTLGPDAGRRLAKRLR</sequence>
<dbReference type="RefSeq" id="WP_284014189.1">
    <property type="nucleotide sequence ID" value="NZ_CP126156.1"/>
</dbReference>
<keyword evidence="1" id="KW-1133">Transmembrane helix</keyword>
<evidence type="ECO:0000256" key="1">
    <source>
        <dbReference type="SAM" id="Phobius"/>
    </source>
</evidence>
<evidence type="ECO:0000313" key="2">
    <source>
        <dbReference type="EMBL" id="MFC7136808.1"/>
    </source>
</evidence>
<gene>
    <name evidence="2" type="ORF">ACFQRB_10540</name>
</gene>
<accession>A0ABD5XP07</accession>
<reference evidence="2 3" key="1">
    <citation type="journal article" date="2019" name="Int. J. Syst. Evol. Microbiol.">
        <title>The Global Catalogue of Microorganisms (GCM) 10K type strain sequencing project: providing services to taxonomists for standard genome sequencing and annotation.</title>
        <authorList>
            <consortium name="The Broad Institute Genomics Platform"/>
            <consortium name="The Broad Institute Genome Sequencing Center for Infectious Disease"/>
            <person name="Wu L."/>
            <person name="Ma J."/>
        </authorList>
    </citation>
    <scope>NUCLEOTIDE SEQUENCE [LARGE SCALE GENOMIC DNA]</scope>
    <source>
        <strain evidence="2 3">DT92</strain>
    </source>
</reference>
<comment type="caution">
    <text evidence="2">The sequence shown here is derived from an EMBL/GenBank/DDBJ whole genome shotgun (WGS) entry which is preliminary data.</text>
</comment>
<name>A0ABD5XP07_9EURY</name>
<dbReference type="Pfam" id="PF24412">
    <property type="entry name" value="DUF7546"/>
    <property type="match status" value="1"/>
</dbReference>
<feature type="transmembrane region" description="Helical" evidence="1">
    <location>
        <begin position="170"/>
        <end position="195"/>
    </location>
</feature>
<dbReference type="AlphaFoldDB" id="A0ABD5XP07"/>
<feature type="transmembrane region" description="Helical" evidence="1">
    <location>
        <begin position="90"/>
        <end position="114"/>
    </location>
</feature>
<keyword evidence="3" id="KW-1185">Reference proteome</keyword>
<feature type="transmembrane region" description="Helical" evidence="1">
    <location>
        <begin position="134"/>
        <end position="163"/>
    </location>
</feature>
<keyword evidence="1" id="KW-0812">Transmembrane</keyword>